<dbReference type="Pfam" id="PF11807">
    <property type="entry name" value="UstYa"/>
    <property type="match status" value="1"/>
</dbReference>
<dbReference type="PANTHER" id="PTHR33365">
    <property type="entry name" value="YALI0B05434P"/>
    <property type="match status" value="1"/>
</dbReference>
<keyword evidence="7" id="KW-0325">Glycoprotein</keyword>
<comment type="similarity">
    <text evidence="8">Belongs to the ustYa family.</text>
</comment>
<evidence type="ECO:0000313" key="11">
    <source>
        <dbReference type="Proteomes" id="UP000289323"/>
    </source>
</evidence>
<gene>
    <name evidence="10" type="ORF">TT172_LOCUS9539</name>
</gene>
<comment type="subcellular location">
    <subcellularLocation>
        <location evidence="1">Membrane</location>
        <topology evidence="1">Single-pass membrane protein</topology>
    </subcellularLocation>
</comment>
<evidence type="ECO:0000256" key="1">
    <source>
        <dbReference type="ARBA" id="ARBA00004167"/>
    </source>
</evidence>
<keyword evidence="3 9" id="KW-0812">Transmembrane</keyword>
<evidence type="ECO:0000256" key="2">
    <source>
        <dbReference type="ARBA" id="ARBA00004685"/>
    </source>
</evidence>
<name>A0A446BXA3_9PEZI</name>
<evidence type="ECO:0000256" key="7">
    <source>
        <dbReference type="ARBA" id="ARBA00023180"/>
    </source>
</evidence>
<evidence type="ECO:0000256" key="9">
    <source>
        <dbReference type="SAM" id="Phobius"/>
    </source>
</evidence>
<proteinExistence type="inferred from homology"/>
<keyword evidence="5" id="KW-0843">Virulence</keyword>
<comment type="pathway">
    <text evidence="2">Mycotoxin biosynthesis.</text>
</comment>
<dbReference type="EMBL" id="OUUZ01000019">
    <property type="protein sequence ID" value="SPQ27120.1"/>
    <property type="molecule type" value="Genomic_DNA"/>
</dbReference>
<evidence type="ECO:0000256" key="8">
    <source>
        <dbReference type="ARBA" id="ARBA00035112"/>
    </source>
</evidence>
<keyword evidence="4 9" id="KW-1133">Transmembrane helix</keyword>
<protein>
    <submittedName>
        <fullName evidence="10">D0bcd249-2fd0-46c2-b000-4ac775c9bad7</fullName>
    </submittedName>
</protein>
<dbReference type="Proteomes" id="UP000289323">
    <property type="component" value="Unassembled WGS sequence"/>
</dbReference>
<evidence type="ECO:0000256" key="5">
    <source>
        <dbReference type="ARBA" id="ARBA00023026"/>
    </source>
</evidence>
<evidence type="ECO:0000256" key="6">
    <source>
        <dbReference type="ARBA" id="ARBA00023136"/>
    </source>
</evidence>
<accession>A0A446BXA3</accession>
<sequence>MAEDYEPVPLLDEERDSEKGAWKRRLSLEALYRTRPVRRVVQHWVWIGHAVLLSVSITLFALAFCMRYARPSDLVITKQVSTYSPAAPIVKYETVRYNLTPIMSWSPYVGKGPEVDEAWEQISRVGDMMISEDEVRRLGLPLNSLKITDPKTGKVGYRAAIEVFHQLHCLNLLRQFTWKEYYLDEEGDINYDEEDVRGHVDHCLETLRMNLMCQADIGVFTFKLYPELGDNDPWPDFSTLHTCRNFEDIRNWARSRAVTWDDNA</sequence>
<feature type="transmembrane region" description="Helical" evidence="9">
    <location>
        <begin position="44"/>
        <end position="65"/>
    </location>
</feature>
<dbReference type="AlphaFoldDB" id="A0A446BXA3"/>
<evidence type="ECO:0000313" key="10">
    <source>
        <dbReference type="EMBL" id="SPQ27120.1"/>
    </source>
</evidence>
<evidence type="ECO:0000256" key="3">
    <source>
        <dbReference type="ARBA" id="ARBA00022692"/>
    </source>
</evidence>
<keyword evidence="6 9" id="KW-0472">Membrane</keyword>
<organism evidence="10 11">
    <name type="scientific">Thermothielavioides terrestris</name>
    <dbReference type="NCBI Taxonomy" id="2587410"/>
    <lineage>
        <taxon>Eukaryota</taxon>
        <taxon>Fungi</taxon>
        <taxon>Dikarya</taxon>
        <taxon>Ascomycota</taxon>
        <taxon>Pezizomycotina</taxon>
        <taxon>Sordariomycetes</taxon>
        <taxon>Sordariomycetidae</taxon>
        <taxon>Sordariales</taxon>
        <taxon>Chaetomiaceae</taxon>
        <taxon>Thermothielavioides</taxon>
    </lineage>
</organism>
<dbReference type="GO" id="GO:0043386">
    <property type="term" value="P:mycotoxin biosynthetic process"/>
    <property type="evidence" value="ECO:0007669"/>
    <property type="project" value="InterPro"/>
</dbReference>
<dbReference type="GO" id="GO:0016020">
    <property type="term" value="C:membrane"/>
    <property type="evidence" value="ECO:0007669"/>
    <property type="project" value="UniProtKB-SubCell"/>
</dbReference>
<dbReference type="InterPro" id="IPR021765">
    <property type="entry name" value="UstYa-like"/>
</dbReference>
<reference evidence="10 11" key="1">
    <citation type="submission" date="2018-04" db="EMBL/GenBank/DDBJ databases">
        <authorList>
            <person name="Huttner S."/>
            <person name="Dainat J."/>
        </authorList>
    </citation>
    <scope>NUCLEOTIDE SEQUENCE [LARGE SCALE GENOMIC DNA]</scope>
</reference>
<evidence type="ECO:0000256" key="4">
    <source>
        <dbReference type="ARBA" id="ARBA00022989"/>
    </source>
</evidence>
<dbReference type="PANTHER" id="PTHR33365:SF4">
    <property type="entry name" value="CYCLOCHLOROTINE BIOSYNTHESIS PROTEIN O"/>
    <property type="match status" value="1"/>
</dbReference>